<dbReference type="SUPFAM" id="SSF48452">
    <property type="entry name" value="TPR-like"/>
    <property type="match status" value="1"/>
</dbReference>
<comment type="subcellular location">
    <subcellularLocation>
        <location evidence="1">Cell outer membrane</location>
    </subcellularLocation>
</comment>
<evidence type="ECO:0000256" key="1">
    <source>
        <dbReference type="ARBA" id="ARBA00004442"/>
    </source>
</evidence>
<dbReference type="Gene3D" id="1.25.40.390">
    <property type="match status" value="1"/>
</dbReference>
<organism evidence="9 10">
    <name type="scientific">Candidatus Pseudobacter hemicellulosilyticus</name>
    <dbReference type="NCBI Taxonomy" id="3121375"/>
    <lineage>
        <taxon>Bacteria</taxon>
        <taxon>Pseudomonadati</taxon>
        <taxon>Bacteroidota</taxon>
        <taxon>Chitinophagia</taxon>
        <taxon>Chitinophagales</taxon>
        <taxon>Chitinophagaceae</taxon>
        <taxon>Pseudobacter</taxon>
    </lineage>
</organism>
<evidence type="ECO:0000256" key="5">
    <source>
        <dbReference type="ARBA" id="ARBA00023237"/>
    </source>
</evidence>
<dbReference type="EMBL" id="CP119311">
    <property type="protein sequence ID" value="WEK37310.1"/>
    <property type="molecule type" value="Genomic_DNA"/>
</dbReference>
<evidence type="ECO:0000256" key="3">
    <source>
        <dbReference type="ARBA" id="ARBA00022729"/>
    </source>
</evidence>
<dbReference type="Pfam" id="PF07980">
    <property type="entry name" value="SusD_RagB"/>
    <property type="match status" value="1"/>
</dbReference>
<feature type="signal peptide" evidence="6">
    <location>
        <begin position="1"/>
        <end position="21"/>
    </location>
</feature>
<reference evidence="9" key="1">
    <citation type="submission" date="2023-03" db="EMBL/GenBank/DDBJ databases">
        <title>Andean soil-derived lignocellulolytic bacterial consortium as a source of novel taxa and putative plastic-active enzymes.</title>
        <authorList>
            <person name="Diaz-Garcia L."/>
            <person name="Chuvochina M."/>
            <person name="Feuerriegel G."/>
            <person name="Bunk B."/>
            <person name="Sproer C."/>
            <person name="Streit W.R."/>
            <person name="Rodriguez L.M."/>
            <person name="Overmann J."/>
            <person name="Jimenez D.J."/>
        </authorList>
    </citation>
    <scope>NUCLEOTIDE SEQUENCE</scope>
    <source>
        <strain evidence="9">MAG 7</strain>
    </source>
</reference>
<protein>
    <submittedName>
        <fullName evidence="9">RagB/SusD family nutrient uptake outer membrane protein</fullName>
    </submittedName>
</protein>
<comment type="similarity">
    <text evidence="2">Belongs to the SusD family.</text>
</comment>
<evidence type="ECO:0000256" key="2">
    <source>
        <dbReference type="ARBA" id="ARBA00006275"/>
    </source>
</evidence>
<evidence type="ECO:0000256" key="4">
    <source>
        <dbReference type="ARBA" id="ARBA00023136"/>
    </source>
</evidence>
<keyword evidence="4" id="KW-0472">Membrane</keyword>
<feature type="domain" description="SusD-like N-terminal" evidence="8">
    <location>
        <begin position="97"/>
        <end position="238"/>
    </location>
</feature>
<evidence type="ECO:0000259" key="7">
    <source>
        <dbReference type="Pfam" id="PF07980"/>
    </source>
</evidence>
<dbReference type="AlphaFoldDB" id="A0AAJ6BH31"/>
<dbReference type="Pfam" id="PF14322">
    <property type="entry name" value="SusD-like_3"/>
    <property type="match status" value="1"/>
</dbReference>
<proteinExistence type="inferred from homology"/>
<keyword evidence="3 6" id="KW-0732">Signal</keyword>
<evidence type="ECO:0000313" key="10">
    <source>
        <dbReference type="Proteomes" id="UP001220610"/>
    </source>
</evidence>
<dbReference type="PROSITE" id="PS51257">
    <property type="entry name" value="PROKAR_LIPOPROTEIN"/>
    <property type="match status" value="1"/>
</dbReference>
<dbReference type="Proteomes" id="UP001220610">
    <property type="component" value="Chromosome"/>
</dbReference>
<keyword evidence="5" id="KW-0998">Cell outer membrane</keyword>
<dbReference type="InterPro" id="IPR033985">
    <property type="entry name" value="SusD-like_N"/>
</dbReference>
<feature type="domain" description="RagB/SusD" evidence="7">
    <location>
        <begin position="368"/>
        <end position="448"/>
    </location>
</feature>
<evidence type="ECO:0000259" key="8">
    <source>
        <dbReference type="Pfam" id="PF14322"/>
    </source>
</evidence>
<dbReference type="CDD" id="cd08977">
    <property type="entry name" value="SusD"/>
    <property type="match status" value="1"/>
</dbReference>
<accession>A0AAJ6BH31</accession>
<gene>
    <name evidence="9" type="ORF">P0Y53_07340</name>
</gene>
<feature type="chain" id="PRO_5042576999" evidence="6">
    <location>
        <begin position="22"/>
        <end position="487"/>
    </location>
</feature>
<dbReference type="GO" id="GO:0009279">
    <property type="term" value="C:cell outer membrane"/>
    <property type="evidence" value="ECO:0007669"/>
    <property type="project" value="UniProtKB-SubCell"/>
</dbReference>
<dbReference type="InterPro" id="IPR011990">
    <property type="entry name" value="TPR-like_helical_dom_sf"/>
</dbReference>
<name>A0AAJ6BH31_9BACT</name>
<dbReference type="InterPro" id="IPR012944">
    <property type="entry name" value="SusD_RagB_dom"/>
</dbReference>
<evidence type="ECO:0000256" key="6">
    <source>
        <dbReference type="SAM" id="SignalP"/>
    </source>
</evidence>
<evidence type="ECO:0000313" key="9">
    <source>
        <dbReference type="EMBL" id="WEK37310.1"/>
    </source>
</evidence>
<sequence length="487" mass="53837">MKKSIIGLCVLLVLASSSCKKDELMEPFPQTSIIDSFSFATPDRVLNQVRALYTNLKSGQFYGGRYLLYNDIRGDEFLNMLTNGVTMYTTWNFTLGNTAQEVTGLWSQGYYVINTVNVFLEGLETKGKSVVGDSLANDYGAEARLIRGLVYYSLLQLYARPYWDGNGSKPGLPIRLTGNKSLQDYDLARSTVAQTYQQVLDDLNYAEQNLPLKYSSATLNTTRAHRNTAIALKTRVYLSMQRYEDVITEANKIVTVAAPYSATTGVANALVSDITTVFKTPWTTVESVFSMPMASNEAPGTQNQLAYYYSPTSGLGGVGNGEYSLNPSGIIADATWLPADKRRSFVLETGTTTKRYWLTKYAVASPYTDFVPVMRYAEVLLNLSEAITRSTQTVDSRAVSLLNTVRQRSDAGTTFAPATWEDLAGLIIQERRIEFLGEGRRSPDLLRLGLTIPGKGAVSAIPATDIKYIWPISASELLLNDLMEDNL</sequence>